<dbReference type="GO" id="GO:0004482">
    <property type="term" value="F:mRNA 5'-cap (guanine-N7-)-methyltransferase activity"/>
    <property type="evidence" value="ECO:0007669"/>
    <property type="project" value="UniProtKB-EC"/>
</dbReference>
<dbReference type="EC" id="2.1.1.56" evidence="1"/>
<feature type="domain" description="MRNA cap 0 methyltransferase" evidence="6">
    <location>
        <begin position="648"/>
        <end position="992"/>
    </location>
</feature>
<accession>A0A6C0DN54</accession>
<proteinExistence type="predicted"/>
<keyword evidence="2" id="KW-0489">Methyltransferase</keyword>
<keyword evidence="5" id="KW-0694">RNA-binding</keyword>
<dbReference type="GO" id="GO:0003723">
    <property type="term" value="F:RNA binding"/>
    <property type="evidence" value="ECO:0007669"/>
    <property type="project" value="UniProtKB-KW"/>
</dbReference>
<dbReference type="GO" id="GO:0004484">
    <property type="term" value="F:mRNA guanylyltransferase activity"/>
    <property type="evidence" value="ECO:0007669"/>
    <property type="project" value="InterPro"/>
</dbReference>
<protein>
    <recommendedName>
        <fullName evidence="1">mRNA (guanine-N(7))-methyltransferase</fullName>
        <ecNumber evidence="1">2.1.1.56</ecNumber>
    </recommendedName>
</protein>
<dbReference type="GO" id="GO:0005524">
    <property type="term" value="F:ATP binding"/>
    <property type="evidence" value="ECO:0007669"/>
    <property type="project" value="InterPro"/>
</dbReference>
<evidence type="ECO:0000256" key="3">
    <source>
        <dbReference type="ARBA" id="ARBA00022679"/>
    </source>
</evidence>
<dbReference type="EMBL" id="MN739643">
    <property type="protein sequence ID" value="QHT17724.1"/>
    <property type="molecule type" value="Genomic_DNA"/>
</dbReference>
<evidence type="ECO:0000256" key="4">
    <source>
        <dbReference type="ARBA" id="ARBA00022691"/>
    </source>
</evidence>
<dbReference type="InterPro" id="IPR039753">
    <property type="entry name" value="RG7MT1"/>
</dbReference>
<evidence type="ECO:0000256" key="2">
    <source>
        <dbReference type="ARBA" id="ARBA00022603"/>
    </source>
</evidence>
<reference evidence="7" key="1">
    <citation type="journal article" date="2020" name="Nature">
        <title>Giant virus diversity and host interactions through global metagenomics.</title>
        <authorList>
            <person name="Schulz F."/>
            <person name="Roux S."/>
            <person name="Paez-Espino D."/>
            <person name="Jungbluth S."/>
            <person name="Walsh D.A."/>
            <person name="Denef V.J."/>
            <person name="McMahon K.D."/>
            <person name="Konstantinidis K.T."/>
            <person name="Eloe-Fadrosh E.A."/>
            <person name="Kyrpides N.C."/>
            <person name="Woyke T."/>
        </authorList>
    </citation>
    <scope>NUCLEOTIDE SEQUENCE</scope>
    <source>
        <strain evidence="7">GVMAG-M-3300023174-30</strain>
    </source>
</reference>
<sequence>MEISKDEPIFNTIKTMDRYISTEDIAATNEYVIHIQNDNGSWTETEFNNFINSLRYSNNETIKDEYLEISNAQGIILTINKLKNILLYCNTTNYKLTEYKWMSRKLVISENINDLFDINMNMSVYSEVDAEEPEKWDNELKKFRIVQEFVYDIEDGIQAVGRVVKDSIQSYVSLKKSKINNTNQTFYEFDIKVKKTDKVLESIIKVIQALFLSKIVLTKKQQSAILEEYRNLVDIKTRRDSDQNVYLLTPKPVALKKINLTNPDNYGVVSILRGYTVTEKADGERLLLYINNNGNVYTIDSSKRVEGTGIIAKKEAYNSLLDGEYIHCNKRIDGVKKNLYASFDIYYMNGEKLTSLPLIDDKKKCRYNEMLKMVDLLDVKNSSTEFMVKTHYYKNDIYDDCKEILTNHRKFPYEIDGLIFTPAKLAVYSYYPSMPVEIKTDMTWNSVFKWKPPEQNTIDFLVRFIGDVKKDGFKYRKFGLYIADKNMLNDYNIKNVLNIRYKYTNLEALNNYLETTEKDIFKLFVPSKYYFTDNEFLIMDVNTSGEVRAENNDKVETNTIVECRYDLTENKWIAIRVRTDKTRIYNKGIFDKTANTLQVAMDTWDTIHNMITGEMIIGNGEKIADVNVNDNVLETDDIYYERNVPFNKISNGMLLLHMLIKSHLYNKPVSFKPANKNQQTRGNLLEMACGQAGDLNNWKYSKYSFVLGIDLVKSNIYTSKGSYAKLMNEHRKQLTYNQNKNKNFSLLDMAFAVGDCTLNIKSGEAAIDPESRELLKLIMNPIEKRKNLDVYERTLVGKCKDKFNVVSCMFAIHYFFENETKLEQFLNNVSTNLQKNGLFFCTFMDGKSVEVELEKEKTGMIEGRKNFEEYSVPVWAIIKQYTNEKYYNKKIDVFIENTQKLITEYLVDFEFLIKKANEFNLELVDTELFSETYEKIKLDFEKENTNDVYKIKYNLYEAWRIDEHKKSLTEFETNDISKKFSFLNRWVVFKKII</sequence>
<dbReference type="PROSITE" id="PS51562">
    <property type="entry name" value="RNA_CAP0_MT"/>
    <property type="match status" value="1"/>
</dbReference>
<keyword evidence="4" id="KW-0949">S-adenosyl-L-methionine</keyword>
<dbReference type="Gene3D" id="3.30.470.30">
    <property type="entry name" value="DNA ligase/mRNA capping enzyme"/>
    <property type="match status" value="1"/>
</dbReference>
<organism evidence="7">
    <name type="scientific">viral metagenome</name>
    <dbReference type="NCBI Taxonomy" id="1070528"/>
    <lineage>
        <taxon>unclassified sequences</taxon>
        <taxon>metagenomes</taxon>
        <taxon>organismal metagenomes</taxon>
    </lineage>
</organism>
<dbReference type="GO" id="GO:0005634">
    <property type="term" value="C:nucleus"/>
    <property type="evidence" value="ECO:0007669"/>
    <property type="project" value="TreeGrafter"/>
</dbReference>
<evidence type="ECO:0000256" key="1">
    <source>
        <dbReference type="ARBA" id="ARBA00011926"/>
    </source>
</evidence>
<evidence type="ECO:0000256" key="5">
    <source>
        <dbReference type="ARBA" id="ARBA00022884"/>
    </source>
</evidence>
<dbReference type="SUPFAM" id="SSF56091">
    <property type="entry name" value="DNA ligase/mRNA capping enzyme, catalytic domain"/>
    <property type="match status" value="1"/>
</dbReference>
<dbReference type="Gene3D" id="3.40.50.150">
    <property type="entry name" value="Vaccinia Virus protein VP39"/>
    <property type="match status" value="1"/>
</dbReference>
<dbReference type="Pfam" id="PF01331">
    <property type="entry name" value="mRNA_cap_enzyme"/>
    <property type="match status" value="1"/>
</dbReference>
<name>A0A6C0DN54_9ZZZZ</name>
<dbReference type="SUPFAM" id="SSF53335">
    <property type="entry name" value="S-adenosyl-L-methionine-dependent methyltransferases"/>
    <property type="match status" value="1"/>
</dbReference>
<dbReference type="InterPro" id="IPR012340">
    <property type="entry name" value="NA-bd_OB-fold"/>
</dbReference>
<keyword evidence="3" id="KW-0808">Transferase</keyword>
<evidence type="ECO:0000313" key="7">
    <source>
        <dbReference type="EMBL" id="QHT17724.1"/>
    </source>
</evidence>
<dbReference type="InterPro" id="IPR004971">
    <property type="entry name" value="mRNA_G-N7_MeTrfase_dom"/>
</dbReference>
<dbReference type="Gene3D" id="2.40.50.140">
    <property type="entry name" value="Nucleic acid-binding proteins"/>
    <property type="match status" value="1"/>
</dbReference>
<evidence type="ECO:0000259" key="6">
    <source>
        <dbReference type="PROSITE" id="PS51562"/>
    </source>
</evidence>
<dbReference type="InterPro" id="IPR001339">
    <property type="entry name" value="mRNA_cap_enzyme_adenylation"/>
</dbReference>
<dbReference type="SUPFAM" id="SSF50249">
    <property type="entry name" value="Nucleic acid-binding proteins"/>
    <property type="match status" value="1"/>
</dbReference>
<dbReference type="PANTHER" id="PTHR12189">
    <property type="entry name" value="MRNA GUANINE-7- METHYLTRANSFERASE"/>
    <property type="match status" value="1"/>
</dbReference>
<dbReference type="AlphaFoldDB" id="A0A6C0DN54"/>
<dbReference type="PANTHER" id="PTHR12189:SF2">
    <property type="entry name" value="MRNA CAP GUANINE-N7 METHYLTRANSFERASE"/>
    <property type="match status" value="1"/>
</dbReference>
<dbReference type="Pfam" id="PF03291">
    <property type="entry name" value="mRNA_G-N7_MeTrfase"/>
    <property type="match status" value="1"/>
</dbReference>
<dbReference type="InterPro" id="IPR029063">
    <property type="entry name" value="SAM-dependent_MTases_sf"/>
</dbReference>